<dbReference type="PANTHER" id="PTHR43581:SF3">
    <property type="entry name" value="AAA+ ATPASE DOMAIN-CONTAINING PROTEIN"/>
    <property type="match status" value="1"/>
</dbReference>
<proteinExistence type="predicted"/>
<reference evidence="2 3" key="1">
    <citation type="submission" date="2015-03" db="EMBL/GenBank/DDBJ databases">
        <authorList>
            <person name="McCorrison J."/>
            <person name="Sanka R."/>
            <person name="Adams M."/>
            <person name="Brinkac L."/>
            <person name="Nierman W."/>
            <person name="Sutton G."/>
            <person name="Nelson K."/>
            <person name="Kiedrowski L."/>
            <person name="Guerrero D."/>
            <person name="Bonomo R."/>
        </authorList>
    </citation>
    <scope>NUCLEOTIDE SEQUENCE [LARGE SCALE GENOMIC DNA]</scope>
    <source>
        <strain evidence="2 3">42324</strain>
    </source>
</reference>
<dbReference type="InterPro" id="IPR003959">
    <property type="entry name" value="ATPase_AAA_core"/>
</dbReference>
<dbReference type="CDD" id="cd00267">
    <property type="entry name" value="ABC_ATPase"/>
    <property type="match status" value="1"/>
</dbReference>
<name>A0AAE2EGS4_ENTCL</name>
<protein>
    <submittedName>
        <fullName evidence="2">ATP-binding protein</fullName>
    </submittedName>
</protein>
<dbReference type="PANTHER" id="PTHR43581">
    <property type="entry name" value="ATP/GTP PHOSPHATASE"/>
    <property type="match status" value="1"/>
</dbReference>
<keyword evidence="2" id="KW-0547">Nucleotide-binding</keyword>
<dbReference type="Pfam" id="PF13476">
    <property type="entry name" value="AAA_23"/>
    <property type="match status" value="1"/>
</dbReference>
<dbReference type="InterPro" id="IPR003593">
    <property type="entry name" value="AAA+_ATPase"/>
</dbReference>
<comment type="caution">
    <text evidence="2">The sequence shown here is derived from an EMBL/GenBank/DDBJ whole genome shotgun (WGS) entry which is preliminary data.</text>
</comment>
<dbReference type="GO" id="GO:0006302">
    <property type="term" value="P:double-strand break repair"/>
    <property type="evidence" value="ECO:0007669"/>
    <property type="project" value="InterPro"/>
</dbReference>
<accession>A0AAE2EGS4</accession>
<organism evidence="2 3">
    <name type="scientific">Enterobacter cloacae subsp. cloacae</name>
    <dbReference type="NCBI Taxonomy" id="336306"/>
    <lineage>
        <taxon>Bacteria</taxon>
        <taxon>Pseudomonadati</taxon>
        <taxon>Pseudomonadota</taxon>
        <taxon>Gammaproteobacteria</taxon>
        <taxon>Enterobacterales</taxon>
        <taxon>Enterobacteriaceae</taxon>
        <taxon>Enterobacter</taxon>
        <taxon>Enterobacter cloacae complex</taxon>
    </lineage>
</organism>
<dbReference type="InterPro" id="IPR051396">
    <property type="entry name" value="Bact_Antivir_Def_Nuclease"/>
</dbReference>
<feature type="domain" description="AAA+ ATPase" evidence="1">
    <location>
        <begin position="20"/>
        <end position="265"/>
    </location>
</feature>
<dbReference type="Pfam" id="PF13304">
    <property type="entry name" value="AAA_21"/>
    <property type="match status" value="1"/>
</dbReference>
<keyword evidence="2" id="KW-0067">ATP-binding</keyword>
<dbReference type="RefSeq" id="WP_045292327.1">
    <property type="nucleotide sequence ID" value="NZ_JZYG01000002.1"/>
</dbReference>
<dbReference type="SUPFAM" id="SSF52540">
    <property type="entry name" value="P-loop containing nucleoside triphosphate hydrolases"/>
    <property type="match status" value="1"/>
</dbReference>
<dbReference type="Proteomes" id="UP000033344">
    <property type="component" value="Unassembled WGS sequence"/>
</dbReference>
<dbReference type="GO" id="GO:0005524">
    <property type="term" value="F:ATP binding"/>
    <property type="evidence" value="ECO:0007669"/>
    <property type="project" value="UniProtKB-KW"/>
</dbReference>
<dbReference type="EMBL" id="JZYG01000002">
    <property type="protein sequence ID" value="KJM41190.1"/>
    <property type="molecule type" value="Genomic_DNA"/>
</dbReference>
<dbReference type="Gene3D" id="3.40.50.300">
    <property type="entry name" value="P-loop containing nucleotide triphosphate hydrolases"/>
    <property type="match status" value="2"/>
</dbReference>
<gene>
    <name evidence="2" type="ORF">SS44_01320</name>
</gene>
<dbReference type="SMART" id="SM00382">
    <property type="entry name" value="AAA"/>
    <property type="match status" value="1"/>
</dbReference>
<evidence type="ECO:0000313" key="3">
    <source>
        <dbReference type="Proteomes" id="UP000033344"/>
    </source>
</evidence>
<evidence type="ECO:0000259" key="1">
    <source>
        <dbReference type="SMART" id="SM00382"/>
    </source>
</evidence>
<dbReference type="InterPro" id="IPR038729">
    <property type="entry name" value="Rad50/SbcC_AAA"/>
</dbReference>
<dbReference type="AlphaFoldDB" id="A0AAE2EGS4"/>
<dbReference type="InterPro" id="IPR027417">
    <property type="entry name" value="P-loop_NTPase"/>
</dbReference>
<evidence type="ECO:0000313" key="2">
    <source>
        <dbReference type="EMBL" id="KJM41190.1"/>
    </source>
</evidence>
<sequence>MRIEIKNLKGISELNFDIPGQGLWLLTGLNGSGKTSLLAALYRIRHSRAFQDHYKTTATQEKLDTFKNARITYKINGSEVTYSYGGKRWPPTPRANANILSNFPYASIHFIQANGNRVEPYADEITTRRIKDVSSGVCSFLSYVLHNNNWNSLKFVNTRRGTGNQAFLLPYRAGRETHYYSEKNFSLGELCILKLAQKIVDVENGSLILIDEVEMALHPQAQVRLINKLNEIASDKNLTIIFSTHSSTLIKNTDKKKIIFISKDENGVCTTIRDVFPAHVLGEIAFDEEVKSDFIFFVEDEEAKLLLEQLCGKFEENRTAHKPMFKVVPVGGYYQVMQMLERSALIIPQHVKRHIFLDDDVRTEALPEARRRRSRAITDLYDRIQNKVSFLPCTPEIGVTNMLQNFYNNTNTTELNINLYGSNVNITNHIMLPEYQNITGDSPRKVAKQKLDSIVGYIRTHCGTDENTVRRFLYRKYIDHHYSSGIAPLMQLLGPILNSR</sequence>
<dbReference type="GO" id="GO:0016887">
    <property type="term" value="F:ATP hydrolysis activity"/>
    <property type="evidence" value="ECO:0007669"/>
    <property type="project" value="InterPro"/>
</dbReference>